<organism evidence="2">
    <name type="scientific">Leptosphaeria maculans (strain JN3 / isolate v23.1.3 / race Av1-4-5-6-7-8)</name>
    <name type="common">Blackleg fungus</name>
    <name type="synonym">Phoma lingam</name>
    <dbReference type="NCBI Taxonomy" id="985895"/>
    <lineage>
        <taxon>Eukaryota</taxon>
        <taxon>Fungi</taxon>
        <taxon>Dikarya</taxon>
        <taxon>Ascomycota</taxon>
        <taxon>Pezizomycotina</taxon>
        <taxon>Dothideomycetes</taxon>
        <taxon>Pleosporomycetidae</taxon>
        <taxon>Pleosporales</taxon>
        <taxon>Pleosporineae</taxon>
        <taxon>Leptosphaeriaceae</taxon>
        <taxon>Plenodomus</taxon>
        <taxon>Plenodomus lingam/Leptosphaeria maculans species complex</taxon>
    </lineage>
</organism>
<accession>E5A2T6</accession>
<dbReference type="EMBL" id="FP929132">
    <property type="protein sequence ID" value="CBX97882.1"/>
    <property type="molecule type" value="Genomic_DNA"/>
</dbReference>
<dbReference type="VEuPathDB" id="FungiDB:LEMA_uP092910.1"/>
<reference evidence="2" key="1">
    <citation type="journal article" date="2011" name="Nat. Commun.">
        <title>Effector diversification within compartments of the Leptosphaeria maculans genome affected by Repeat-Induced Point mutations.</title>
        <authorList>
            <person name="Rouxel T."/>
            <person name="Grandaubert J."/>
            <person name="Hane J.K."/>
            <person name="Hoede C."/>
            <person name="van de Wouw A.P."/>
            <person name="Couloux A."/>
            <person name="Dominguez V."/>
            <person name="Anthouard V."/>
            <person name="Bally P."/>
            <person name="Bourras S."/>
            <person name="Cozijnsen A.J."/>
            <person name="Ciuffetti L.M."/>
            <person name="Degrave A."/>
            <person name="Dilmaghani A."/>
            <person name="Duret L."/>
            <person name="Fudal I."/>
            <person name="Goodwin S.B."/>
            <person name="Gout L."/>
            <person name="Glaser N."/>
            <person name="Linglin J."/>
            <person name="Kema G.H.J."/>
            <person name="Lapalu N."/>
            <person name="Lawrence C.B."/>
            <person name="May K."/>
            <person name="Meyer M."/>
            <person name="Ollivier B."/>
            <person name="Poulain J."/>
            <person name="Schoch C.L."/>
            <person name="Simon A."/>
            <person name="Spatafora J.W."/>
            <person name="Stachowiak A."/>
            <person name="Turgeon B.G."/>
            <person name="Tyler B.M."/>
            <person name="Vincent D."/>
            <person name="Weissenbach J."/>
            <person name="Amselem J."/>
            <person name="Quesneville H."/>
            <person name="Oliver R.P."/>
            <person name="Wincker P."/>
            <person name="Balesdent M.-H."/>
            <person name="Howlett B.J."/>
        </authorList>
    </citation>
    <scope>NUCLEOTIDE SEQUENCE [LARGE SCALE GENOMIC DNA]</scope>
    <source>
        <strain evidence="2">JN3 / isolate v23.1.3 / race Av1-4-5-6-7-8</strain>
    </source>
</reference>
<protein>
    <submittedName>
        <fullName evidence="1">Predicted protein</fullName>
    </submittedName>
</protein>
<dbReference type="AlphaFoldDB" id="E5A2T6"/>
<sequence>MGAMAQIAPSPPSPYAGIPPSIASIRGLACLKTPYRDVFFFPTNTLTTANTALIS</sequence>
<keyword evidence="2" id="KW-1185">Reference proteome</keyword>
<proteinExistence type="predicted"/>
<dbReference type="InParanoid" id="E5A2T6"/>
<dbReference type="HOGENOM" id="CLU_3032817_0_0_1"/>
<evidence type="ECO:0000313" key="2">
    <source>
        <dbReference type="Proteomes" id="UP000002668"/>
    </source>
</evidence>
<name>E5A2T6_LEPMJ</name>
<evidence type="ECO:0000313" key="1">
    <source>
        <dbReference type="EMBL" id="CBX97882.1"/>
    </source>
</evidence>
<dbReference type="Proteomes" id="UP000002668">
    <property type="component" value="Genome"/>
</dbReference>
<gene>
    <name evidence="1" type="ORF">LEMA_uP092910.1</name>
</gene>